<dbReference type="GO" id="GO:0005576">
    <property type="term" value="C:extracellular region"/>
    <property type="evidence" value="ECO:0007669"/>
    <property type="project" value="UniProtKB-SubCell"/>
</dbReference>
<evidence type="ECO:0000259" key="6">
    <source>
        <dbReference type="Pfam" id="PF00669"/>
    </source>
</evidence>
<dbReference type="GO" id="GO:0005198">
    <property type="term" value="F:structural molecule activity"/>
    <property type="evidence" value="ECO:0007669"/>
    <property type="project" value="InterPro"/>
</dbReference>
<organism evidence="7 8">
    <name type="scientific">Pseudomonas abietaniphila</name>
    <dbReference type="NCBI Taxonomy" id="89065"/>
    <lineage>
        <taxon>Bacteria</taxon>
        <taxon>Pseudomonadati</taxon>
        <taxon>Pseudomonadota</taxon>
        <taxon>Gammaproteobacteria</taxon>
        <taxon>Pseudomonadales</taxon>
        <taxon>Pseudomonadaceae</taxon>
        <taxon>Pseudomonas</taxon>
    </lineage>
</organism>
<evidence type="ECO:0000256" key="4">
    <source>
        <dbReference type="ARBA" id="ARBA00022525"/>
    </source>
</evidence>
<name>A0A1G8S5M8_9PSED</name>
<dbReference type="InterPro" id="IPR001492">
    <property type="entry name" value="Flagellin"/>
</dbReference>
<keyword evidence="8" id="KW-1185">Reference proteome</keyword>
<dbReference type="Pfam" id="PF00669">
    <property type="entry name" value="Flagellin_N"/>
    <property type="match status" value="1"/>
</dbReference>
<dbReference type="InterPro" id="IPR001029">
    <property type="entry name" value="Flagellin_N"/>
</dbReference>
<dbReference type="PANTHER" id="PTHR42792">
    <property type="entry name" value="FLAGELLIN"/>
    <property type="match status" value="1"/>
</dbReference>
<dbReference type="EMBL" id="FNCO01000024">
    <property type="protein sequence ID" value="SDJ24558.1"/>
    <property type="molecule type" value="Genomic_DNA"/>
</dbReference>
<evidence type="ECO:0000313" key="7">
    <source>
        <dbReference type="EMBL" id="SDJ24558.1"/>
    </source>
</evidence>
<evidence type="ECO:0000256" key="5">
    <source>
        <dbReference type="ARBA" id="ARBA00023143"/>
    </source>
</evidence>
<comment type="subcellular location">
    <subcellularLocation>
        <location evidence="1">Bacterial flagellum</location>
    </subcellularLocation>
    <subcellularLocation>
        <location evidence="2">Secreted</location>
    </subcellularLocation>
</comment>
<dbReference type="NCBIfam" id="TIGR02550">
    <property type="entry name" value="flagell_flgL"/>
    <property type="match status" value="1"/>
</dbReference>
<evidence type="ECO:0000256" key="1">
    <source>
        <dbReference type="ARBA" id="ARBA00004365"/>
    </source>
</evidence>
<dbReference type="PANTHER" id="PTHR42792:SF1">
    <property type="entry name" value="FLAGELLAR HOOK-ASSOCIATED PROTEIN 3"/>
    <property type="match status" value="1"/>
</dbReference>
<evidence type="ECO:0000313" key="8">
    <source>
        <dbReference type="Proteomes" id="UP000182894"/>
    </source>
</evidence>
<dbReference type="OrthoDB" id="9768249at2"/>
<keyword evidence="5" id="KW-0975">Bacterial flagellum</keyword>
<dbReference type="GO" id="GO:0009424">
    <property type="term" value="C:bacterial-type flagellum hook"/>
    <property type="evidence" value="ECO:0007669"/>
    <property type="project" value="InterPro"/>
</dbReference>
<protein>
    <submittedName>
        <fullName evidence="7">Flagellar hook-associated protein 3 FlgL</fullName>
    </submittedName>
</protein>
<dbReference type="InterPro" id="IPR013384">
    <property type="entry name" value="Flagell_FlgL"/>
</dbReference>
<dbReference type="GO" id="GO:0071973">
    <property type="term" value="P:bacterial-type flagellum-dependent cell motility"/>
    <property type="evidence" value="ECO:0007669"/>
    <property type="project" value="InterPro"/>
</dbReference>
<dbReference type="STRING" id="89065.SAMN05216605_12432"/>
<proteinExistence type="inferred from homology"/>
<keyword evidence="7" id="KW-0966">Cell projection</keyword>
<reference evidence="8" key="1">
    <citation type="submission" date="2016-10" db="EMBL/GenBank/DDBJ databases">
        <authorList>
            <person name="Varghese N."/>
            <person name="Submissions S."/>
        </authorList>
    </citation>
    <scope>NUCLEOTIDE SEQUENCE [LARGE SCALE GENOMIC DNA]</scope>
    <source>
        <strain evidence="8">ATCC 700689</strain>
    </source>
</reference>
<keyword evidence="7" id="KW-0282">Flagellum</keyword>
<dbReference type="NCBIfam" id="NF009361">
    <property type="entry name" value="PRK12717.1"/>
    <property type="match status" value="1"/>
</dbReference>
<accession>A0A1G8S5M8</accession>
<dbReference type="Gene3D" id="1.20.1330.10">
    <property type="entry name" value="f41 fragment of flagellin, N-terminal domain"/>
    <property type="match status" value="2"/>
</dbReference>
<evidence type="ECO:0000256" key="2">
    <source>
        <dbReference type="ARBA" id="ARBA00004613"/>
    </source>
</evidence>
<dbReference type="Proteomes" id="UP000182894">
    <property type="component" value="Unassembled WGS sequence"/>
</dbReference>
<feature type="domain" description="Flagellin N-terminal" evidence="6">
    <location>
        <begin position="3"/>
        <end position="140"/>
    </location>
</feature>
<evidence type="ECO:0000256" key="3">
    <source>
        <dbReference type="ARBA" id="ARBA00005709"/>
    </source>
</evidence>
<keyword evidence="7" id="KW-0969">Cilium</keyword>
<sequence>MRISTAQYYEASAANYQRNYANVIKSGDEVSSQVKLNTAGDDPVGAARVLQLQQMNAMLTQYQTNASAVNTKGTHAESVLSSINTAIQRAQDLVIGAGSAAFSDKDRLANAAELKELQSQILGLMNSQDADGSYLFAGSKSTTVPYAINPDGTYSYQGDQSKNNVDIGNGISTATNTTGWEAFEQAVNTTRTSATLTSPATNDGLVSMSGGVVTSSADYNAKFVGGQPYSITFTSSTEFVIRDKDLNDVTAEASGKGSISSDSAASQNVTFRGLQFSLNVNLTDAQKADKGLADAAMKTHSFDLAISPSSISTARMPGNASSSVITGSSVTDPVAFNESFPQGGAILKFTTADDFEVYASPYDAATSKPITTGTVVGNTATVAGVTFNFSGPRIAGDQFTAQGSTQQNQNILNTLSSVINALTTPVDGDVLGQQRLQASLSSAIGNLQSASEQIGTALGDIGARTDAATKQQVTNQTLLDNGKLESSSITASDPAEAITRLTLEQSMLQASQLVFTKISTLNLFSQL</sequence>
<keyword evidence="4" id="KW-0964">Secreted</keyword>
<dbReference type="AlphaFoldDB" id="A0A1G8S5M8"/>
<dbReference type="RefSeq" id="WP_074758754.1">
    <property type="nucleotide sequence ID" value="NZ_FNCO01000024.1"/>
</dbReference>
<dbReference type="SUPFAM" id="SSF64518">
    <property type="entry name" value="Phase 1 flagellin"/>
    <property type="match status" value="1"/>
</dbReference>
<gene>
    <name evidence="7" type="ORF">SAMN05216605_12432</name>
</gene>
<comment type="similarity">
    <text evidence="3">Belongs to the bacterial flagellin family.</text>
</comment>